<dbReference type="Gene3D" id="1.25.40.10">
    <property type="entry name" value="Tetratricopeptide repeat domain"/>
    <property type="match status" value="1"/>
</dbReference>
<accession>A0A919NRB4</accession>
<dbReference type="AlphaFoldDB" id="A0A919NRB4"/>
<organism evidence="1 2">
    <name type="scientific">Paractinoplanes tereljensis</name>
    <dbReference type="NCBI Taxonomy" id="571912"/>
    <lineage>
        <taxon>Bacteria</taxon>
        <taxon>Bacillati</taxon>
        <taxon>Actinomycetota</taxon>
        <taxon>Actinomycetes</taxon>
        <taxon>Micromonosporales</taxon>
        <taxon>Micromonosporaceae</taxon>
        <taxon>Paractinoplanes</taxon>
    </lineage>
</organism>
<proteinExistence type="predicted"/>
<dbReference type="RefSeq" id="WP_203810246.1">
    <property type="nucleotide sequence ID" value="NZ_BOMY01000034.1"/>
</dbReference>
<evidence type="ECO:0000313" key="2">
    <source>
        <dbReference type="Proteomes" id="UP000623608"/>
    </source>
</evidence>
<comment type="caution">
    <text evidence="1">The sequence shown here is derived from an EMBL/GenBank/DDBJ whole genome shotgun (WGS) entry which is preliminary data.</text>
</comment>
<dbReference type="EMBL" id="BOMY01000034">
    <property type="protein sequence ID" value="GIF22631.1"/>
    <property type="molecule type" value="Genomic_DNA"/>
</dbReference>
<evidence type="ECO:0000313" key="1">
    <source>
        <dbReference type="EMBL" id="GIF22631.1"/>
    </source>
</evidence>
<sequence length="609" mass="65785">MLLIARTAGPWWTSLSAAYPEQGMVLDSLTTPGNVIELAADVGELEPGEMLYSAATQFGAELGIEVPGRLRFPPYPAATSVLRLHAAALLSVLDGTGDQQRRPDVLSELLLHEARYWRTSAHRAGLALPGDVGLADEVLRRSVTVATLLGASDVLELAGLGRRLEGDQPLVWQRWLSEMYPADEQSGEFLGTLQPDLLAECLAVEVLTAMEPADLEAALAGASPTQAERALTVLGRADPGSELIKAVLRTDPVTMAGAALRVAPRFPGQFAPLVANLLSRVVIDLPRLEELALSLSTPSDELKDVGVFLTRMVIDQHSSETPRPKRAAWLALHAQRLAETNRRLAASQSWGQAIEIYEALEASDPGRYRGELVINGVNFAVNQAELGLLESAGKINESAIAVLVQLGDDDPDEYLPILVHAMINQLAWRAKAGQLEIQPKVYADTINFVRRVVEACPGADNTSLAHALSNYALYLDDGEMPQEAVRASAEVVDIYRELADRNPDAYRHDFAQAVKSHAYFLARADRPIDAVARSAEALAAYRTLVATYPAAYTGELIDVLVDHGTWLLMADCPAEAKAAGREAVTLANQRPAIHAERLAAALQLIRDAE</sequence>
<reference evidence="1" key="1">
    <citation type="submission" date="2021-01" db="EMBL/GenBank/DDBJ databases">
        <title>Whole genome shotgun sequence of Actinoplanes tereljensis NBRC 105297.</title>
        <authorList>
            <person name="Komaki H."/>
            <person name="Tamura T."/>
        </authorList>
    </citation>
    <scope>NUCLEOTIDE SEQUENCE</scope>
    <source>
        <strain evidence="1">NBRC 105297</strain>
    </source>
</reference>
<gene>
    <name evidence="1" type="ORF">Ate02nite_53610</name>
</gene>
<dbReference type="InterPro" id="IPR011990">
    <property type="entry name" value="TPR-like_helical_dom_sf"/>
</dbReference>
<protein>
    <recommendedName>
        <fullName evidence="3">Tetratricopeptide repeat protein</fullName>
    </recommendedName>
</protein>
<name>A0A919NRB4_9ACTN</name>
<dbReference type="Proteomes" id="UP000623608">
    <property type="component" value="Unassembled WGS sequence"/>
</dbReference>
<evidence type="ECO:0008006" key="3">
    <source>
        <dbReference type="Google" id="ProtNLM"/>
    </source>
</evidence>
<keyword evidence="2" id="KW-1185">Reference proteome</keyword>